<evidence type="ECO:0000256" key="14">
    <source>
        <dbReference type="PIRSR" id="PIRSR618044-2"/>
    </source>
</evidence>
<feature type="domain" description="Peptidase S11 D-alanyl-D-alanine carboxypeptidase A N-terminal" evidence="19">
    <location>
        <begin position="40"/>
        <end position="293"/>
    </location>
</feature>
<dbReference type="AlphaFoldDB" id="A0A1H3D1E9"/>
<dbReference type="InterPro" id="IPR015956">
    <property type="entry name" value="Peniciliin-bd_prot_C_sf"/>
</dbReference>
<feature type="domain" description="Peptidase S11 D-Ala-D-Ala carboxypeptidase A C-terminal" evidence="20">
    <location>
        <begin position="341"/>
        <end position="413"/>
    </location>
</feature>
<evidence type="ECO:0000256" key="15">
    <source>
        <dbReference type="RuleBase" id="RU004016"/>
    </source>
</evidence>
<evidence type="ECO:0000256" key="2">
    <source>
        <dbReference type="ARBA" id="ARBA00004752"/>
    </source>
</evidence>
<comment type="similarity">
    <text evidence="3 15">Belongs to the peptidase S11 family.</text>
</comment>
<dbReference type="InterPro" id="IPR037167">
    <property type="entry name" value="Peptidase_S11_C_sf"/>
</dbReference>
<feature type="active site" description="Proton acceptor" evidence="13">
    <location>
        <position position="66"/>
    </location>
</feature>
<dbReference type="RefSeq" id="WP_090243609.1">
    <property type="nucleotide sequence ID" value="NZ_FNOU01000004.1"/>
</dbReference>
<evidence type="ECO:0000256" key="4">
    <source>
        <dbReference type="ARBA" id="ARBA00012448"/>
    </source>
</evidence>
<dbReference type="GO" id="GO:0009252">
    <property type="term" value="P:peptidoglycan biosynthetic process"/>
    <property type="evidence" value="ECO:0007669"/>
    <property type="project" value="UniProtKB-UniPathway"/>
</dbReference>
<dbReference type="Gene3D" id="3.40.710.10">
    <property type="entry name" value="DD-peptidase/beta-lactamase superfamily"/>
    <property type="match status" value="1"/>
</dbReference>
<keyword evidence="7 18" id="KW-0732">Signal</keyword>
<keyword evidence="17" id="KW-0812">Transmembrane</keyword>
<comment type="catalytic activity">
    <reaction evidence="12">
        <text>Preferential cleavage: (Ac)2-L-Lys-D-Ala-|-D-Ala. Also transpeptidation of peptidyl-alanyl moieties that are N-acyl substituents of D-alanine.</text>
        <dbReference type="EC" id="3.4.16.4"/>
    </reaction>
</comment>
<evidence type="ECO:0000259" key="20">
    <source>
        <dbReference type="Pfam" id="PF07943"/>
    </source>
</evidence>
<keyword evidence="8" id="KW-0378">Hydrolase</keyword>
<evidence type="ECO:0000256" key="18">
    <source>
        <dbReference type="SAM" id="SignalP"/>
    </source>
</evidence>
<gene>
    <name evidence="21" type="ORF">SAMN04488579_10454</name>
</gene>
<keyword evidence="10" id="KW-0573">Peptidoglycan synthesis</keyword>
<dbReference type="UniPathway" id="UPA00219"/>
<evidence type="ECO:0000256" key="1">
    <source>
        <dbReference type="ARBA" id="ARBA00003217"/>
    </source>
</evidence>
<keyword evidence="11" id="KW-0961">Cell wall biogenesis/degradation</keyword>
<dbReference type="InterPro" id="IPR018044">
    <property type="entry name" value="Peptidase_S11"/>
</dbReference>
<keyword evidence="22" id="KW-1185">Reference proteome</keyword>
<evidence type="ECO:0000256" key="5">
    <source>
        <dbReference type="ARBA" id="ARBA00022645"/>
    </source>
</evidence>
<evidence type="ECO:0000313" key="21">
    <source>
        <dbReference type="EMBL" id="SDX60156.1"/>
    </source>
</evidence>
<protein>
    <recommendedName>
        <fullName evidence="4">serine-type D-Ala-D-Ala carboxypeptidase</fullName>
        <ecNumber evidence="4">3.4.16.4</ecNumber>
    </recommendedName>
</protein>
<name>A0A1H3D1E9_EUBBA</name>
<feature type="binding site" evidence="14">
    <location>
        <position position="263"/>
    </location>
    <ligand>
        <name>substrate</name>
    </ligand>
</feature>
<dbReference type="PANTHER" id="PTHR21581">
    <property type="entry name" value="D-ALANYL-D-ALANINE CARBOXYPEPTIDASE"/>
    <property type="match status" value="1"/>
</dbReference>
<feature type="compositionally biased region" description="Basic residues" evidence="16">
    <location>
        <begin position="511"/>
        <end position="525"/>
    </location>
</feature>
<evidence type="ECO:0000313" key="22">
    <source>
        <dbReference type="Proteomes" id="UP000199652"/>
    </source>
</evidence>
<dbReference type="InterPro" id="IPR001967">
    <property type="entry name" value="Peptidase_S11_N"/>
</dbReference>
<feature type="active site" evidence="13">
    <location>
        <position position="122"/>
    </location>
</feature>
<feature type="chain" id="PRO_5011747935" description="serine-type D-Ala-D-Ala carboxypeptidase" evidence="18">
    <location>
        <begin position="29"/>
        <end position="525"/>
    </location>
</feature>
<dbReference type="InterPro" id="IPR012338">
    <property type="entry name" value="Beta-lactam/transpept-like"/>
</dbReference>
<feature type="signal peptide" evidence="18">
    <location>
        <begin position="1"/>
        <end position="28"/>
    </location>
</feature>
<dbReference type="PRINTS" id="PR00725">
    <property type="entry name" value="DADACBPTASE1"/>
</dbReference>
<dbReference type="PANTHER" id="PTHR21581:SF6">
    <property type="entry name" value="TRAFFICKING PROTEIN PARTICLE COMPLEX SUBUNIT 12"/>
    <property type="match status" value="1"/>
</dbReference>
<evidence type="ECO:0000256" key="6">
    <source>
        <dbReference type="ARBA" id="ARBA00022670"/>
    </source>
</evidence>
<comment type="function">
    <text evidence="1">Removes C-terminal D-alanyl residues from sugar-peptide cell wall precursors.</text>
</comment>
<dbReference type="SUPFAM" id="SSF56601">
    <property type="entry name" value="beta-lactamase/transpeptidase-like"/>
    <property type="match status" value="1"/>
</dbReference>
<dbReference type="EC" id="3.4.16.4" evidence="4"/>
<feature type="compositionally biased region" description="Basic and acidic residues" evidence="16">
    <location>
        <begin position="472"/>
        <end position="481"/>
    </location>
</feature>
<dbReference type="GO" id="GO:0009002">
    <property type="term" value="F:serine-type D-Ala-D-Ala carboxypeptidase activity"/>
    <property type="evidence" value="ECO:0007669"/>
    <property type="project" value="UniProtKB-EC"/>
</dbReference>
<keyword evidence="17" id="KW-0472">Membrane</keyword>
<proteinExistence type="inferred from homology"/>
<dbReference type="InterPro" id="IPR012907">
    <property type="entry name" value="Peptidase_S11_C"/>
</dbReference>
<dbReference type="GO" id="GO:0008360">
    <property type="term" value="P:regulation of cell shape"/>
    <property type="evidence" value="ECO:0007669"/>
    <property type="project" value="UniProtKB-KW"/>
</dbReference>
<keyword evidence="17" id="KW-1133">Transmembrane helix</keyword>
<evidence type="ECO:0000259" key="19">
    <source>
        <dbReference type="Pfam" id="PF00768"/>
    </source>
</evidence>
<keyword evidence="5 21" id="KW-0121">Carboxypeptidase</keyword>
<evidence type="ECO:0000256" key="9">
    <source>
        <dbReference type="ARBA" id="ARBA00022960"/>
    </source>
</evidence>
<organism evidence="21 22">
    <name type="scientific">Eubacterium barkeri</name>
    <name type="common">Clostridium barkeri</name>
    <dbReference type="NCBI Taxonomy" id="1528"/>
    <lineage>
        <taxon>Bacteria</taxon>
        <taxon>Bacillati</taxon>
        <taxon>Bacillota</taxon>
        <taxon>Clostridia</taxon>
        <taxon>Eubacteriales</taxon>
        <taxon>Eubacteriaceae</taxon>
        <taxon>Eubacterium</taxon>
    </lineage>
</organism>
<dbReference type="Pfam" id="PF07943">
    <property type="entry name" value="PBP5_C"/>
    <property type="match status" value="1"/>
</dbReference>
<dbReference type="SUPFAM" id="SSF69189">
    <property type="entry name" value="Penicillin-binding protein associated domain"/>
    <property type="match status" value="1"/>
</dbReference>
<dbReference type="OrthoDB" id="9791132at2"/>
<feature type="transmembrane region" description="Helical" evidence="17">
    <location>
        <begin position="419"/>
        <end position="440"/>
    </location>
</feature>
<evidence type="ECO:0000256" key="17">
    <source>
        <dbReference type="SAM" id="Phobius"/>
    </source>
</evidence>
<dbReference type="Proteomes" id="UP000199652">
    <property type="component" value="Unassembled WGS sequence"/>
</dbReference>
<feature type="active site" description="Acyl-ester intermediate" evidence="13">
    <location>
        <position position="63"/>
    </location>
</feature>
<keyword evidence="6" id="KW-0645">Protease</keyword>
<evidence type="ECO:0000256" key="12">
    <source>
        <dbReference type="ARBA" id="ARBA00034000"/>
    </source>
</evidence>
<evidence type="ECO:0000256" key="7">
    <source>
        <dbReference type="ARBA" id="ARBA00022729"/>
    </source>
</evidence>
<dbReference type="Pfam" id="PF00768">
    <property type="entry name" value="Peptidase_S11"/>
    <property type="match status" value="1"/>
</dbReference>
<accession>A0A1H3D1E9</accession>
<dbReference type="EMBL" id="FNOU01000004">
    <property type="protein sequence ID" value="SDX60156.1"/>
    <property type="molecule type" value="Genomic_DNA"/>
</dbReference>
<keyword evidence="9" id="KW-0133">Cell shape</keyword>
<evidence type="ECO:0000256" key="8">
    <source>
        <dbReference type="ARBA" id="ARBA00022801"/>
    </source>
</evidence>
<reference evidence="22" key="1">
    <citation type="submission" date="2016-10" db="EMBL/GenBank/DDBJ databases">
        <authorList>
            <person name="Varghese N."/>
            <person name="Submissions S."/>
        </authorList>
    </citation>
    <scope>NUCLEOTIDE SEQUENCE [LARGE SCALE GENOMIC DNA]</scope>
    <source>
        <strain evidence="22">VPI 5359</strain>
    </source>
</reference>
<dbReference type="STRING" id="1528.SAMN04488579_10454"/>
<feature type="region of interest" description="Disordered" evidence="16">
    <location>
        <begin position="472"/>
        <end position="525"/>
    </location>
</feature>
<dbReference type="Gene3D" id="2.60.410.10">
    <property type="entry name" value="D-Ala-D-Ala carboxypeptidase, C-terminal domain"/>
    <property type="match status" value="1"/>
</dbReference>
<dbReference type="GO" id="GO:0006508">
    <property type="term" value="P:proteolysis"/>
    <property type="evidence" value="ECO:0007669"/>
    <property type="project" value="UniProtKB-KW"/>
</dbReference>
<evidence type="ECO:0000256" key="11">
    <source>
        <dbReference type="ARBA" id="ARBA00023316"/>
    </source>
</evidence>
<evidence type="ECO:0000256" key="10">
    <source>
        <dbReference type="ARBA" id="ARBA00022984"/>
    </source>
</evidence>
<evidence type="ECO:0000256" key="16">
    <source>
        <dbReference type="SAM" id="MobiDB-lite"/>
    </source>
</evidence>
<evidence type="ECO:0000256" key="3">
    <source>
        <dbReference type="ARBA" id="ARBA00007164"/>
    </source>
</evidence>
<comment type="pathway">
    <text evidence="2">Cell wall biogenesis; peptidoglycan biosynthesis.</text>
</comment>
<sequence>MIKRQNRVALATLLLFLILFISTGSVLAAMPSFGSGEGVYLLDPDTGDAFAKQNEDSRYNPASTTKLMTALVAMDYIKDRLNERVTVGEEITQIDADSSVADLAPGDTYTWEQLLYGLLLPSGNDAAMTMAVNIGRLAQNDPALGTNAALDVFIGLMNKKAEDLGLTKTHFANPHGLVDANHYTTPREMAQIAKAAFGVSTINAVASTPSYTCVSSNGQAHEWENSNILIHPTVSEISRSQVEAMNLTGTENPYYNPNAKGGKTGYDEAAGRCLVFSGQNGEMHLVGVIFKASDQRDIYAQADGALDTALKDYSHILWSDGQSPYVKTMVSFASVLDGFSISASTKGDAASTVLTTEKDSYSVQVKWDDRLLAEKGNHVRILAPITEGQQIGTLDVYSGSTYIKGIPLYADQAMSPLGWVDYLIMGGVLLLVVLLVVVLVRYRRRKRNQAVYNLRRAEAGYHFEGIKEAEMGAFEEPRTEDEGQTPLPKSFLDMEAAESEDQPSMPMRARLGGKTRYRLKRIRRQ</sequence>
<evidence type="ECO:0000256" key="13">
    <source>
        <dbReference type="PIRSR" id="PIRSR618044-1"/>
    </source>
</evidence>
<dbReference type="GO" id="GO:0071555">
    <property type="term" value="P:cell wall organization"/>
    <property type="evidence" value="ECO:0007669"/>
    <property type="project" value="UniProtKB-KW"/>
</dbReference>